<gene>
    <name evidence="2" type="ORF">CRENPOLYSF1_1110008</name>
</gene>
<dbReference type="OrthoDB" id="5767739at2"/>
<dbReference type="AlphaFoldDB" id="A0A1R4H0R1"/>
<name>A0A1R4H0R1_9GAMM</name>
<evidence type="ECO:0008006" key="4">
    <source>
        <dbReference type="Google" id="ProtNLM"/>
    </source>
</evidence>
<keyword evidence="1" id="KW-0732">Signal</keyword>
<organism evidence="2 3">
    <name type="scientific">Crenothrix polyspora</name>
    <dbReference type="NCBI Taxonomy" id="360316"/>
    <lineage>
        <taxon>Bacteria</taxon>
        <taxon>Pseudomonadati</taxon>
        <taxon>Pseudomonadota</taxon>
        <taxon>Gammaproteobacteria</taxon>
        <taxon>Methylococcales</taxon>
        <taxon>Crenotrichaceae</taxon>
        <taxon>Crenothrix</taxon>
    </lineage>
</organism>
<evidence type="ECO:0000313" key="2">
    <source>
        <dbReference type="EMBL" id="SJM89439.1"/>
    </source>
</evidence>
<dbReference type="EMBL" id="FUKI01000015">
    <property type="protein sequence ID" value="SJM89439.1"/>
    <property type="molecule type" value="Genomic_DNA"/>
</dbReference>
<keyword evidence="3" id="KW-1185">Reference proteome</keyword>
<reference evidence="3" key="1">
    <citation type="submission" date="2017-02" db="EMBL/GenBank/DDBJ databases">
        <authorList>
            <person name="Daims H."/>
        </authorList>
    </citation>
    <scope>NUCLEOTIDE SEQUENCE [LARGE SCALE GENOMIC DNA]</scope>
</reference>
<dbReference type="Proteomes" id="UP000195667">
    <property type="component" value="Unassembled WGS sequence"/>
</dbReference>
<dbReference type="RefSeq" id="WP_087142130.1">
    <property type="nucleotide sequence ID" value="NZ_FUKI01000015.1"/>
</dbReference>
<feature type="chain" id="PRO_5013000814" description="Lipocalin-like domain-containing protein" evidence="1">
    <location>
        <begin position="23"/>
        <end position="129"/>
    </location>
</feature>
<evidence type="ECO:0000256" key="1">
    <source>
        <dbReference type="SAM" id="SignalP"/>
    </source>
</evidence>
<feature type="signal peptide" evidence="1">
    <location>
        <begin position="1"/>
        <end position="22"/>
    </location>
</feature>
<protein>
    <recommendedName>
        <fullName evidence="4">Lipocalin-like domain-containing protein</fullName>
    </recommendedName>
</protein>
<accession>A0A1R4H0R1</accession>
<evidence type="ECO:0000313" key="3">
    <source>
        <dbReference type="Proteomes" id="UP000195667"/>
    </source>
</evidence>
<sequence>MIKKRTALLPLTAIFFALSANADVLLKDNTDILGKWKVYAESNKLDGEKKKLIVEWDFKSDGTLETKSTDGGGRTKEMNITIKYAVVDGEIQKQEIPGRDKLESCKVVEKDNSIMTLKCKYLYYFLTKI</sequence>
<proteinExistence type="predicted"/>